<keyword evidence="2" id="KW-0732">Signal</keyword>
<reference evidence="4 5" key="1">
    <citation type="submission" date="2018-01" db="EMBL/GenBank/DDBJ databases">
        <title>G. obscuriglobus.</title>
        <authorList>
            <person name="Franke J."/>
            <person name="Blomberg W."/>
            <person name="Selmecki A."/>
        </authorList>
    </citation>
    <scope>NUCLEOTIDE SEQUENCE [LARGE SCALE GENOMIC DNA]</scope>
    <source>
        <strain evidence="4 5">DSM 5831</strain>
    </source>
</reference>
<gene>
    <name evidence="4" type="ORF">C1280_05830</name>
</gene>
<dbReference type="GO" id="GO:0019867">
    <property type="term" value="C:outer membrane"/>
    <property type="evidence" value="ECO:0007669"/>
    <property type="project" value="InterPro"/>
</dbReference>
<dbReference type="EMBL" id="CP025958">
    <property type="protein sequence ID" value="AWM36593.1"/>
    <property type="molecule type" value="Genomic_DNA"/>
</dbReference>
<accession>A0A2Z3GS49</accession>
<feature type="signal peptide" evidence="2">
    <location>
        <begin position="1"/>
        <end position="21"/>
    </location>
</feature>
<keyword evidence="5" id="KW-1185">Reference proteome</keyword>
<feature type="coiled-coil region" evidence="1">
    <location>
        <begin position="58"/>
        <end position="100"/>
    </location>
</feature>
<dbReference type="KEGG" id="gog:C1280_05830"/>
<evidence type="ECO:0000313" key="5">
    <source>
        <dbReference type="Proteomes" id="UP000245802"/>
    </source>
</evidence>
<protein>
    <recommendedName>
        <fullName evidence="3">POTRA domain-containing protein</fullName>
    </recommendedName>
</protein>
<organism evidence="4 5">
    <name type="scientific">Gemmata obscuriglobus</name>
    <dbReference type="NCBI Taxonomy" id="114"/>
    <lineage>
        <taxon>Bacteria</taxon>
        <taxon>Pseudomonadati</taxon>
        <taxon>Planctomycetota</taxon>
        <taxon>Planctomycetia</taxon>
        <taxon>Gemmatales</taxon>
        <taxon>Gemmataceae</taxon>
        <taxon>Gemmata</taxon>
    </lineage>
</organism>
<dbReference type="AlphaFoldDB" id="A0A2Z3GS49"/>
<dbReference type="InterPro" id="IPR010827">
    <property type="entry name" value="BamA/TamA_POTRA"/>
</dbReference>
<dbReference type="Gene3D" id="3.10.20.310">
    <property type="entry name" value="membrane protein fhac"/>
    <property type="match status" value="1"/>
</dbReference>
<evidence type="ECO:0000313" key="4">
    <source>
        <dbReference type="EMBL" id="AWM36593.1"/>
    </source>
</evidence>
<sequence>MRVRILLISIALAIAPGAALAQEKYPTIVFPVAPRPAPPPQIEPPAAPVPPPQTEKSIDDLLTELERLRVQQTELAKREKELTEALRKKLQQQTERMQKLGVAPKAAEPDRVGRILIEGNTSTPDKVILGHLSLVPGDVLHYRLLEQIRAKLQKAGFQNVTVEVEPCILDSKLKDLHIRVSEPQPVPFTGPELPRPSPAAGPFLDSLYVTPISPLAIAGSIWSRSIASGQLTALTSRHRCTTAFRSAASTCGACPMRTRHASSPSVTSRT</sequence>
<evidence type="ECO:0000256" key="1">
    <source>
        <dbReference type="SAM" id="Coils"/>
    </source>
</evidence>
<feature type="domain" description="POTRA" evidence="3">
    <location>
        <begin position="111"/>
        <end position="182"/>
    </location>
</feature>
<evidence type="ECO:0000256" key="2">
    <source>
        <dbReference type="SAM" id="SignalP"/>
    </source>
</evidence>
<dbReference type="Pfam" id="PF07244">
    <property type="entry name" value="POTRA"/>
    <property type="match status" value="1"/>
</dbReference>
<feature type="chain" id="PRO_5016340373" description="POTRA domain-containing protein" evidence="2">
    <location>
        <begin position="22"/>
        <end position="270"/>
    </location>
</feature>
<name>A0A2Z3GS49_9BACT</name>
<proteinExistence type="predicted"/>
<dbReference type="Proteomes" id="UP000245802">
    <property type="component" value="Chromosome"/>
</dbReference>
<evidence type="ECO:0000259" key="3">
    <source>
        <dbReference type="Pfam" id="PF07244"/>
    </source>
</evidence>
<keyword evidence="1" id="KW-0175">Coiled coil</keyword>